<organism evidence="11 12">
    <name type="scientific">Anaerobacillus alkalidiazotrophicus</name>
    <dbReference type="NCBI Taxonomy" id="472963"/>
    <lineage>
        <taxon>Bacteria</taxon>
        <taxon>Bacillati</taxon>
        <taxon>Bacillota</taxon>
        <taxon>Bacilli</taxon>
        <taxon>Bacillales</taxon>
        <taxon>Bacillaceae</taxon>
        <taxon>Anaerobacillus</taxon>
    </lineage>
</organism>
<keyword evidence="8 9" id="KW-0804">Transcription</keyword>
<dbReference type="GO" id="GO:0006633">
    <property type="term" value="P:fatty acid biosynthetic process"/>
    <property type="evidence" value="ECO:0007669"/>
    <property type="project" value="UniProtKB-KW"/>
</dbReference>
<proteinExistence type="inferred from homology"/>
<gene>
    <name evidence="9" type="primary">fapR</name>
    <name evidence="11" type="ORF">BKP45_19745</name>
</gene>
<keyword evidence="12" id="KW-1185">Reference proteome</keyword>
<dbReference type="InterPro" id="IPR036390">
    <property type="entry name" value="WH_DNA-bd_sf"/>
</dbReference>
<evidence type="ECO:0000256" key="7">
    <source>
        <dbReference type="ARBA" id="ARBA00023160"/>
    </source>
</evidence>
<reference evidence="11 12" key="1">
    <citation type="submission" date="2016-10" db="EMBL/GenBank/DDBJ databases">
        <title>Draft genome sequences of four alkaliphilic bacteria belonging to the Anaerobacillus genus.</title>
        <authorList>
            <person name="Bassil N.M."/>
            <person name="Lloyd J.R."/>
        </authorList>
    </citation>
    <scope>NUCLEOTIDE SEQUENCE [LARGE SCALE GENOMIC DNA]</scope>
    <source>
        <strain evidence="11 12">DSM 22531</strain>
    </source>
</reference>
<feature type="domain" description="Thioesterase" evidence="10">
    <location>
        <begin position="115"/>
        <end position="169"/>
    </location>
</feature>
<dbReference type="Proteomes" id="UP000180057">
    <property type="component" value="Unassembled WGS sequence"/>
</dbReference>
<dbReference type="STRING" id="472963.BKP45_19745"/>
<evidence type="ECO:0000256" key="5">
    <source>
        <dbReference type="ARBA" id="ARBA00023098"/>
    </source>
</evidence>
<dbReference type="InterPro" id="IPR036388">
    <property type="entry name" value="WH-like_DNA-bd_sf"/>
</dbReference>
<dbReference type="GO" id="GO:0045892">
    <property type="term" value="P:negative regulation of DNA-templated transcription"/>
    <property type="evidence" value="ECO:0007669"/>
    <property type="project" value="UniProtKB-UniRule"/>
</dbReference>
<evidence type="ECO:0000256" key="2">
    <source>
        <dbReference type="ARBA" id="ARBA00022516"/>
    </source>
</evidence>
<evidence type="ECO:0000313" key="11">
    <source>
        <dbReference type="EMBL" id="OIJ17798.1"/>
    </source>
</evidence>
<comment type="caution">
    <text evidence="11">The sequence shown here is derived from an EMBL/GenBank/DDBJ whole genome shotgun (WGS) entry which is preliminary data.</text>
</comment>
<evidence type="ECO:0000259" key="10">
    <source>
        <dbReference type="Pfam" id="PF03061"/>
    </source>
</evidence>
<dbReference type="Gene3D" id="1.10.10.10">
    <property type="entry name" value="Winged helix-like DNA-binding domain superfamily/Winged helix DNA-binding domain"/>
    <property type="match status" value="1"/>
</dbReference>
<dbReference type="PIRSF" id="PIRSF037733">
    <property type="entry name" value="Transcription_factor_FapR"/>
    <property type="match status" value="1"/>
</dbReference>
<dbReference type="InterPro" id="IPR006683">
    <property type="entry name" value="Thioestr_dom"/>
</dbReference>
<dbReference type="EMBL" id="MLQS01000031">
    <property type="protein sequence ID" value="OIJ17798.1"/>
    <property type="molecule type" value="Genomic_DNA"/>
</dbReference>
<evidence type="ECO:0000256" key="8">
    <source>
        <dbReference type="ARBA" id="ARBA00023163"/>
    </source>
</evidence>
<dbReference type="CDD" id="cd03440">
    <property type="entry name" value="hot_dog"/>
    <property type="match status" value="1"/>
</dbReference>
<dbReference type="Gene3D" id="3.10.129.10">
    <property type="entry name" value="Hotdog Thioesterase"/>
    <property type="match status" value="1"/>
</dbReference>
<evidence type="ECO:0000256" key="6">
    <source>
        <dbReference type="ARBA" id="ARBA00023125"/>
    </source>
</evidence>
<keyword evidence="7 9" id="KW-0275">Fatty acid biosynthesis</keyword>
<dbReference type="AlphaFoldDB" id="A0A1S2LZB8"/>
<dbReference type="HAMAP" id="MF_01814">
    <property type="entry name" value="Transcrip_fact_FapR"/>
    <property type="match status" value="1"/>
</dbReference>
<comment type="similarity">
    <text evidence="9">Belongs to the FapR family.</text>
</comment>
<keyword evidence="5 9" id="KW-0443">Lipid metabolism</keyword>
<dbReference type="OrthoDB" id="1706183at2"/>
<evidence type="ECO:0000256" key="9">
    <source>
        <dbReference type="HAMAP-Rule" id="MF_01814"/>
    </source>
</evidence>
<accession>A0A1S2LZB8</accession>
<comment type="function">
    <text evidence="9">Transcriptional factor involved in regulation of membrane lipid biosynthesis by repressing genes involved in fatty acid and phospholipid metabolism.</text>
</comment>
<dbReference type="NCBIfam" id="NF003359">
    <property type="entry name" value="PRK04424.1"/>
    <property type="match status" value="1"/>
</dbReference>
<keyword evidence="1 9" id="KW-0678">Repressor</keyword>
<sequence>MRRSKKERQQLLKQKINENPFITDESLAEFFHVSVQTIRLDRLELSIPELRERIKHVAEKQFDTVKALSLEEVIGEIIDLQLDQRAISILDIGPEHVFSRTKIARGHHLFAQANSLAVAIIDDELALTSKANVRFTRRVKQGERVIAKAKVINNEKERTKVEVTSFVEQELVFSGEFHMYRRDLLSEGEKGEHEDRN</sequence>
<dbReference type="InterPro" id="IPR017275">
    <property type="entry name" value="Transcription_factor_FapR"/>
</dbReference>
<keyword evidence="6 9" id="KW-0238">DNA-binding</keyword>
<dbReference type="GO" id="GO:0003677">
    <property type="term" value="F:DNA binding"/>
    <property type="evidence" value="ECO:0007669"/>
    <property type="project" value="UniProtKB-KW"/>
</dbReference>
<dbReference type="SUPFAM" id="SSF54637">
    <property type="entry name" value="Thioesterase/thiol ester dehydrase-isomerase"/>
    <property type="match status" value="1"/>
</dbReference>
<dbReference type="GO" id="GO:0003700">
    <property type="term" value="F:DNA-binding transcription factor activity"/>
    <property type="evidence" value="ECO:0007669"/>
    <property type="project" value="UniProtKB-UniRule"/>
</dbReference>
<dbReference type="InterPro" id="IPR029069">
    <property type="entry name" value="HotDog_dom_sf"/>
</dbReference>
<keyword evidence="4 9" id="KW-0805">Transcription regulation</keyword>
<keyword evidence="2 9" id="KW-0444">Lipid biosynthesis</keyword>
<name>A0A1S2LZB8_9BACI</name>
<keyword evidence="3 9" id="KW-0276">Fatty acid metabolism</keyword>
<dbReference type="RefSeq" id="WP_071390879.1">
    <property type="nucleotide sequence ID" value="NZ_MLQS01000031.1"/>
</dbReference>
<dbReference type="GO" id="GO:0045717">
    <property type="term" value="P:negative regulation of fatty acid biosynthetic process"/>
    <property type="evidence" value="ECO:0007669"/>
    <property type="project" value="UniProtKB-UniRule"/>
</dbReference>
<dbReference type="Pfam" id="PF03061">
    <property type="entry name" value="4HBT"/>
    <property type="match status" value="1"/>
</dbReference>
<evidence type="ECO:0000313" key="12">
    <source>
        <dbReference type="Proteomes" id="UP000180057"/>
    </source>
</evidence>
<evidence type="ECO:0000256" key="4">
    <source>
        <dbReference type="ARBA" id="ARBA00023015"/>
    </source>
</evidence>
<protein>
    <recommendedName>
        <fullName evidence="9">Transcription factor FapR</fullName>
    </recommendedName>
    <alternativeName>
        <fullName evidence="9">Fatty acid and phospholipid biosynthesis regulator</fullName>
    </alternativeName>
</protein>
<evidence type="ECO:0000256" key="3">
    <source>
        <dbReference type="ARBA" id="ARBA00022832"/>
    </source>
</evidence>
<dbReference type="SUPFAM" id="SSF46785">
    <property type="entry name" value="Winged helix' DNA-binding domain"/>
    <property type="match status" value="1"/>
</dbReference>
<evidence type="ECO:0000256" key="1">
    <source>
        <dbReference type="ARBA" id="ARBA00022491"/>
    </source>
</evidence>